<protein>
    <submittedName>
        <fullName evidence="1">tRNA-2-methylthio-N(6)-dimethylallyladenosine synthase</fullName>
    </submittedName>
</protein>
<comment type="caution">
    <text evidence="1">The sequence shown here is derived from an EMBL/GenBank/DDBJ whole genome shotgun (WGS) entry which is preliminary data.</text>
</comment>
<dbReference type="AlphaFoldDB" id="A0AAD9FAN0"/>
<dbReference type="EMBL" id="JASDAP010000011">
    <property type="protein sequence ID" value="KAK1894261.1"/>
    <property type="molecule type" value="Genomic_DNA"/>
</dbReference>
<proteinExistence type="predicted"/>
<keyword evidence="2" id="KW-1185">Reference proteome</keyword>
<name>A0AAD9FAN0_DISEL</name>
<reference evidence="1" key="1">
    <citation type="submission" date="2023-04" db="EMBL/GenBank/DDBJ databases">
        <title>Chromosome-level genome of Chaenocephalus aceratus.</title>
        <authorList>
            <person name="Park H."/>
        </authorList>
    </citation>
    <scope>NUCLEOTIDE SEQUENCE</scope>
    <source>
        <strain evidence="1">DE</strain>
        <tissue evidence="1">Muscle</tissue>
    </source>
</reference>
<evidence type="ECO:0000313" key="1">
    <source>
        <dbReference type="EMBL" id="KAK1894261.1"/>
    </source>
</evidence>
<gene>
    <name evidence="1" type="ORF">KUDE01_019719</name>
</gene>
<sequence length="77" mass="8030">MGRIKGVQAFSSEAEWGSACHVSIHKGAAGNATVCGRYMMLSFCEGLSPQLLTADPGVTAHNNLSVGGHWRSSLAPD</sequence>
<accession>A0AAD9FAN0</accession>
<organism evidence="1 2">
    <name type="scientific">Dissostichus eleginoides</name>
    <name type="common">Patagonian toothfish</name>
    <name type="synonym">Dissostichus amissus</name>
    <dbReference type="NCBI Taxonomy" id="100907"/>
    <lineage>
        <taxon>Eukaryota</taxon>
        <taxon>Metazoa</taxon>
        <taxon>Chordata</taxon>
        <taxon>Craniata</taxon>
        <taxon>Vertebrata</taxon>
        <taxon>Euteleostomi</taxon>
        <taxon>Actinopterygii</taxon>
        <taxon>Neopterygii</taxon>
        <taxon>Teleostei</taxon>
        <taxon>Neoteleostei</taxon>
        <taxon>Acanthomorphata</taxon>
        <taxon>Eupercaria</taxon>
        <taxon>Perciformes</taxon>
        <taxon>Notothenioidei</taxon>
        <taxon>Nototheniidae</taxon>
        <taxon>Dissostichus</taxon>
    </lineage>
</organism>
<evidence type="ECO:0000313" key="2">
    <source>
        <dbReference type="Proteomes" id="UP001228049"/>
    </source>
</evidence>
<dbReference type="Proteomes" id="UP001228049">
    <property type="component" value="Unassembled WGS sequence"/>
</dbReference>